<evidence type="ECO:0000256" key="6">
    <source>
        <dbReference type="ARBA" id="ARBA00022475"/>
    </source>
</evidence>
<feature type="region of interest" description="Disordered" evidence="20">
    <location>
        <begin position="1"/>
        <end position="33"/>
    </location>
</feature>
<keyword evidence="11 21" id="KW-0472">Membrane</keyword>
<evidence type="ECO:0000256" key="3">
    <source>
        <dbReference type="ARBA" id="ARBA00004401"/>
    </source>
</evidence>
<feature type="compositionally biased region" description="Polar residues" evidence="20">
    <location>
        <begin position="286"/>
        <end position="302"/>
    </location>
</feature>
<dbReference type="GO" id="GO:0071555">
    <property type="term" value="P:cell wall organization"/>
    <property type="evidence" value="ECO:0007669"/>
    <property type="project" value="UniProtKB-KW"/>
</dbReference>
<gene>
    <name evidence="22" type="ORF">FOB60_004814</name>
</gene>
<evidence type="ECO:0000256" key="7">
    <source>
        <dbReference type="ARBA" id="ARBA00022512"/>
    </source>
</evidence>
<evidence type="ECO:0000256" key="5">
    <source>
        <dbReference type="ARBA" id="ARBA00012780"/>
    </source>
</evidence>
<feature type="region of interest" description="Disordered" evidence="20">
    <location>
        <begin position="57"/>
        <end position="80"/>
    </location>
</feature>
<dbReference type="InterPro" id="IPR017853">
    <property type="entry name" value="GH"/>
</dbReference>
<keyword evidence="13" id="KW-0119">Carbohydrate metabolism</keyword>
<evidence type="ECO:0000256" key="21">
    <source>
        <dbReference type="SAM" id="Phobius"/>
    </source>
</evidence>
<dbReference type="Gene3D" id="3.20.20.80">
    <property type="entry name" value="Glycosidases"/>
    <property type="match status" value="2"/>
</dbReference>
<feature type="compositionally biased region" description="Polar residues" evidence="20">
    <location>
        <begin position="173"/>
        <end position="185"/>
    </location>
</feature>
<protein>
    <recommendedName>
        <fullName evidence="5">glucan endo-1,3-beta-D-glucosidase</fullName>
        <ecNumber evidence="5">3.2.1.39</ecNumber>
    </recommendedName>
    <alternativeName>
        <fullName evidence="18">Endo-1,3-beta-glucanase btgC</fullName>
    </alternativeName>
    <alternativeName>
        <fullName evidence="17">Laminarinase btgC</fullName>
    </alternativeName>
</protein>
<evidence type="ECO:0000256" key="13">
    <source>
        <dbReference type="ARBA" id="ARBA00023277"/>
    </source>
</evidence>
<evidence type="ECO:0000256" key="20">
    <source>
        <dbReference type="SAM" id="MobiDB-lite"/>
    </source>
</evidence>
<keyword evidence="12" id="KW-0325">Glycoprotein</keyword>
<dbReference type="GO" id="GO:0009986">
    <property type="term" value="C:cell surface"/>
    <property type="evidence" value="ECO:0007669"/>
    <property type="project" value="TreeGrafter"/>
</dbReference>
<feature type="compositionally biased region" description="Polar residues" evidence="20">
    <location>
        <begin position="345"/>
        <end position="356"/>
    </location>
</feature>
<evidence type="ECO:0000256" key="1">
    <source>
        <dbReference type="ARBA" id="ARBA00000382"/>
    </source>
</evidence>
<feature type="region of interest" description="Disordered" evidence="20">
    <location>
        <begin position="280"/>
        <end position="305"/>
    </location>
</feature>
<dbReference type="GO" id="GO:0042973">
    <property type="term" value="F:glucan endo-1,3-beta-D-glucosidase activity"/>
    <property type="evidence" value="ECO:0007669"/>
    <property type="project" value="UniProtKB-EC"/>
</dbReference>
<sequence length="742" mass="82700">MQDKKGISSKRSVTAPNIPKRNRTPCQNEEGAPNLVKVNPYKIARATSFNVFMEYGAPADSDGQDVDPVAEQPPIDDAPKASLSNIQEKIKEPHKGDLVDKIYKAPISEVQTHRNMTFFQGATSAKSFLADPVKQKSRSKDNDFIAPKGFEKEDESLASNQLLTTEVALSPKASGNTNPEISNDVHSLLPRKSKTSPVKIGAEPKLEKRKMALNQGALNLDIDKSSGSLNTNFIDNTGSDFVPNFHIDEKERNQERRDATVIYTKKPDMEHKEEQSHCQGMIGDHSSVNSPVSDSTNRTRTGVKSKYGSDLMSFNLSGQNNIESEEPLSKRVSGSMDYDGEKPTNVKSDNPPTSVSRKSKDHSPSHRKVATITSLSVFGGVILAGLLIAIFILSRGTRDSVNSYFRNGRNIPHLRELVSSYLSQEESFGALTNSVDGLSYDTKNDNEVTDLMKGVSNVMFHGIAYSPNKAMEPQCQFSKRDAMLDLAKISTITTRIRTYGMQCDQAELILEAIDHMNLNMTVAMGVWIGKNDTLNKQQMDMMKKVVAKHSDPARVVNSIFIGNEVLFRGDKTKKELIEYIQDAKRFLQVMKIDDIPVGTSEVGSLIDSELLRNCDVVGANIQPFFGGVSVEDATHWMLRFLDLQILPHNENIGTPIVITEIGWPSGGGRYRYAQAGMSSLKIFLSTFLCTMRELPIEYYFFEAYDEPWKEIFWTGNQKWETQWGIFNADRSNKFALQNIGCI</sequence>
<evidence type="ECO:0000256" key="11">
    <source>
        <dbReference type="ARBA" id="ARBA00023136"/>
    </source>
</evidence>
<dbReference type="PANTHER" id="PTHR16631:SF17">
    <property type="entry name" value="GLUCAN ENDO-1,3-BETA-GLUCOSIDASE BTGC"/>
    <property type="match status" value="1"/>
</dbReference>
<dbReference type="OrthoDB" id="68336at2759"/>
<dbReference type="GO" id="GO:0005886">
    <property type="term" value="C:plasma membrane"/>
    <property type="evidence" value="ECO:0007669"/>
    <property type="project" value="UniProtKB-SubCell"/>
</dbReference>
<dbReference type="GO" id="GO:0005576">
    <property type="term" value="C:extracellular region"/>
    <property type="evidence" value="ECO:0007669"/>
    <property type="project" value="TreeGrafter"/>
</dbReference>
<evidence type="ECO:0000256" key="2">
    <source>
        <dbReference type="ARBA" id="ARBA00004191"/>
    </source>
</evidence>
<evidence type="ECO:0000313" key="22">
    <source>
        <dbReference type="EMBL" id="KAF6047278.1"/>
    </source>
</evidence>
<evidence type="ECO:0000256" key="10">
    <source>
        <dbReference type="ARBA" id="ARBA00022801"/>
    </source>
</evidence>
<evidence type="ECO:0000256" key="16">
    <source>
        <dbReference type="ARBA" id="ARBA00037649"/>
    </source>
</evidence>
<dbReference type="EC" id="3.2.1.39" evidence="5"/>
<evidence type="ECO:0000256" key="19">
    <source>
        <dbReference type="RuleBase" id="RU004335"/>
    </source>
</evidence>
<proteinExistence type="inferred from homology"/>
<reference evidence="22" key="1">
    <citation type="submission" date="2020-03" db="EMBL/GenBank/DDBJ databases">
        <title>FDA dAtabase for Regulatory Grade micrObial Sequences (FDA-ARGOS): Supporting development and validation of Infectious Disease Dx tests.</title>
        <authorList>
            <person name="Campos J."/>
            <person name="Goldberg B."/>
            <person name="Tallon L."/>
            <person name="Sadzewicz L."/>
            <person name="Vavikolanu K."/>
            <person name="Mehta A."/>
            <person name="Aluvathingal J."/>
            <person name="Nadendla S."/>
            <person name="Nandy P."/>
            <person name="Geyer C."/>
            <person name="Yan Y."/>
            <person name="Sichtig H."/>
        </authorList>
    </citation>
    <scope>NUCLEOTIDE SEQUENCE [LARGE SCALE GENOMIC DNA]</scope>
    <source>
        <strain evidence="22">FDAARGOS_652</strain>
    </source>
</reference>
<evidence type="ECO:0000256" key="14">
    <source>
        <dbReference type="ARBA" id="ARBA00023316"/>
    </source>
</evidence>
<keyword evidence="21" id="KW-1133">Transmembrane helix</keyword>
<feature type="region of interest" description="Disordered" evidence="20">
    <location>
        <begin position="169"/>
        <end position="196"/>
    </location>
</feature>
<dbReference type="AlphaFoldDB" id="A0A8X7NJG7"/>
<comment type="subcellular location">
    <subcellularLocation>
        <location evidence="3">Cell membrane</location>
        <topology evidence="3">Single-pass type II membrane protein</topology>
    </subcellularLocation>
    <subcellularLocation>
        <location evidence="2">Secreted</location>
        <location evidence="2">Cell wall</location>
    </subcellularLocation>
</comment>
<keyword evidence="21" id="KW-0812">Transmembrane</keyword>
<dbReference type="InterPro" id="IPR050732">
    <property type="entry name" value="Beta-glucan_modifiers"/>
</dbReference>
<keyword evidence="8" id="KW-0964">Secreted</keyword>
<comment type="caution">
    <text evidence="22">The sequence shown here is derived from an EMBL/GenBank/DDBJ whole genome shotgun (WGS) entry which is preliminary data.</text>
</comment>
<feature type="compositionally biased region" description="Basic residues" evidence="20">
    <location>
        <begin position="357"/>
        <end position="366"/>
    </location>
</feature>
<comment type="function">
    <text evidence="16">Glucanases play a role in cell expansion during growth, in cell-cell fusion during mating, and in spore release during sporulation. This enzyme may be involved in beta-glucan degradation. Active on laminarin and lichenan.</text>
</comment>
<feature type="region of interest" description="Disordered" evidence="20">
    <location>
        <begin position="318"/>
        <end position="366"/>
    </location>
</feature>
<evidence type="ECO:0000256" key="12">
    <source>
        <dbReference type="ARBA" id="ARBA00023180"/>
    </source>
</evidence>
<evidence type="ECO:0000256" key="17">
    <source>
        <dbReference type="ARBA" id="ARBA00042373"/>
    </source>
</evidence>
<evidence type="ECO:0000256" key="15">
    <source>
        <dbReference type="ARBA" id="ARBA00023326"/>
    </source>
</evidence>
<evidence type="ECO:0000313" key="23">
    <source>
        <dbReference type="Proteomes" id="UP000590412"/>
    </source>
</evidence>
<dbReference type="GO" id="GO:0000272">
    <property type="term" value="P:polysaccharide catabolic process"/>
    <property type="evidence" value="ECO:0007669"/>
    <property type="project" value="UniProtKB-KW"/>
</dbReference>
<organism evidence="22 23">
    <name type="scientific">Candida parapsilosis</name>
    <name type="common">Yeast</name>
    <dbReference type="NCBI Taxonomy" id="5480"/>
    <lineage>
        <taxon>Eukaryota</taxon>
        <taxon>Fungi</taxon>
        <taxon>Dikarya</taxon>
        <taxon>Ascomycota</taxon>
        <taxon>Saccharomycotina</taxon>
        <taxon>Pichiomycetes</taxon>
        <taxon>Debaryomycetaceae</taxon>
        <taxon>Candida/Lodderomyces clade</taxon>
        <taxon>Candida</taxon>
    </lineage>
</organism>
<dbReference type="Pfam" id="PF00332">
    <property type="entry name" value="Glyco_hydro_17"/>
    <property type="match status" value="1"/>
</dbReference>
<keyword evidence="14" id="KW-0961">Cell wall biogenesis/degradation</keyword>
<keyword evidence="6" id="KW-1003">Cell membrane</keyword>
<comment type="similarity">
    <text evidence="4 19">Belongs to the glycosyl hydrolase 17 family.</text>
</comment>
<feature type="transmembrane region" description="Helical" evidence="21">
    <location>
        <begin position="369"/>
        <end position="393"/>
    </location>
</feature>
<dbReference type="EMBL" id="JABWAB010000007">
    <property type="protein sequence ID" value="KAF6047278.1"/>
    <property type="molecule type" value="Genomic_DNA"/>
</dbReference>
<evidence type="ECO:0000256" key="18">
    <source>
        <dbReference type="ARBA" id="ARBA00043078"/>
    </source>
</evidence>
<evidence type="ECO:0000256" key="8">
    <source>
        <dbReference type="ARBA" id="ARBA00022525"/>
    </source>
</evidence>
<keyword evidence="15" id="KW-0624">Polysaccharide degradation</keyword>
<accession>A0A8X7NJG7</accession>
<keyword evidence="9" id="KW-0732">Signal</keyword>
<evidence type="ECO:0000256" key="9">
    <source>
        <dbReference type="ARBA" id="ARBA00022729"/>
    </source>
</evidence>
<dbReference type="SUPFAM" id="SSF51445">
    <property type="entry name" value="(Trans)glycosidases"/>
    <property type="match status" value="1"/>
</dbReference>
<dbReference type="PANTHER" id="PTHR16631">
    <property type="entry name" value="GLUCAN 1,3-BETA-GLUCOSIDASE"/>
    <property type="match status" value="1"/>
</dbReference>
<dbReference type="GO" id="GO:0009277">
    <property type="term" value="C:fungal-type cell wall"/>
    <property type="evidence" value="ECO:0007669"/>
    <property type="project" value="UniProtKB-ARBA"/>
</dbReference>
<dbReference type="InterPro" id="IPR000490">
    <property type="entry name" value="Glyco_hydro_17"/>
</dbReference>
<keyword evidence="7" id="KW-0134">Cell wall</keyword>
<dbReference type="Proteomes" id="UP000590412">
    <property type="component" value="Unassembled WGS sequence"/>
</dbReference>
<comment type="catalytic activity">
    <reaction evidence="1">
        <text>Hydrolysis of (1-&gt;3)-beta-D-glucosidic linkages in (1-&gt;3)-beta-D-glucans.</text>
        <dbReference type="EC" id="3.2.1.39"/>
    </reaction>
</comment>
<keyword evidence="10 22" id="KW-0378">Hydrolase</keyword>
<name>A0A8X7NJG7_CANPA</name>
<evidence type="ECO:0000256" key="4">
    <source>
        <dbReference type="ARBA" id="ARBA00008773"/>
    </source>
</evidence>